<dbReference type="SUPFAM" id="SSF52949">
    <property type="entry name" value="Macro domain-like"/>
    <property type="match status" value="1"/>
</dbReference>
<reference evidence="1" key="1">
    <citation type="journal article" date="2020" name="Stud. Mycol.">
        <title>101 Dothideomycetes genomes: a test case for predicting lifestyles and emergence of pathogens.</title>
        <authorList>
            <person name="Haridas S."/>
            <person name="Albert R."/>
            <person name="Binder M."/>
            <person name="Bloem J."/>
            <person name="Labutti K."/>
            <person name="Salamov A."/>
            <person name="Andreopoulos B."/>
            <person name="Baker S."/>
            <person name="Barry K."/>
            <person name="Bills G."/>
            <person name="Bluhm B."/>
            <person name="Cannon C."/>
            <person name="Castanera R."/>
            <person name="Culley D."/>
            <person name="Daum C."/>
            <person name="Ezra D."/>
            <person name="Gonzalez J."/>
            <person name="Henrissat B."/>
            <person name="Kuo A."/>
            <person name="Liang C."/>
            <person name="Lipzen A."/>
            <person name="Lutzoni F."/>
            <person name="Magnuson J."/>
            <person name="Mondo S."/>
            <person name="Nolan M."/>
            <person name="Ohm R."/>
            <person name="Pangilinan J."/>
            <person name="Park H.-J."/>
            <person name="Ramirez L."/>
            <person name="Alfaro M."/>
            <person name="Sun H."/>
            <person name="Tritt A."/>
            <person name="Yoshinaga Y."/>
            <person name="Zwiers L.-H."/>
            <person name="Turgeon B."/>
            <person name="Goodwin S."/>
            <person name="Spatafora J."/>
            <person name="Crous P."/>
            <person name="Grigoriev I."/>
        </authorList>
    </citation>
    <scope>NUCLEOTIDE SEQUENCE</scope>
    <source>
        <strain evidence="1">CBS 107.79</strain>
    </source>
</reference>
<dbReference type="AlphaFoldDB" id="A0A6A5W106"/>
<dbReference type="Proteomes" id="UP000800036">
    <property type="component" value="Unassembled WGS sequence"/>
</dbReference>
<organism evidence="1 2">
    <name type="scientific">Bimuria novae-zelandiae CBS 107.79</name>
    <dbReference type="NCBI Taxonomy" id="1447943"/>
    <lineage>
        <taxon>Eukaryota</taxon>
        <taxon>Fungi</taxon>
        <taxon>Dikarya</taxon>
        <taxon>Ascomycota</taxon>
        <taxon>Pezizomycotina</taxon>
        <taxon>Dothideomycetes</taxon>
        <taxon>Pleosporomycetidae</taxon>
        <taxon>Pleosporales</taxon>
        <taxon>Massarineae</taxon>
        <taxon>Didymosphaeriaceae</taxon>
        <taxon>Bimuria</taxon>
    </lineage>
</organism>
<evidence type="ECO:0000313" key="1">
    <source>
        <dbReference type="EMBL" id="KAF1979067.1"/>
    </source>
</evidence>
<name>A0A6A5W106_9PLEO</name>
<sequence length="227" mass="24625">MPPPPVLPTIHILFPSPTFSSAFTTATQFRALPPSIKIHHHTTTLSALPSSLHFDAILAPTDAYARMSGGFSAALSRALSPSHAPSALERVAQEQLFAAHRGFLVPGNCLLVSLDDTLLRRRWGARWIALCATTRAGKGDVRWDREVVYECVWAVLVALSAHNARVRLGEGEGEIKSVLMTPLATGSGGWSAERWAAQTVLAVRHFVEAGKGSIEGRTWEVEQTWGL</sequence>
<accession>A0A6A5W106</accession>
<dbReference type="Gene3D" id="3.40.220.10">
    <property type="entry name" value="Leucine Aminopeptidase, subunit E, domain 1"/>
    <property type="match status" value="1"/>
</dbReference>
<dbReference type="InterPro" id="IPR043472">
    <property type="entry name" value="Macro_dom-like"/>
</dbReference>
<gene>
    <name evidence="1" type="ORF">BU23DRAFT_449225</name>
</gene>
<keyword evidence="2" id="KW-1185">Reference proteome</keyword>
<dbReference type="EMBL" id="ML976659">
    <property type="protein sequence ID" value="KAF1979067.1"/>
    <property type="molecule type" value="Genomic_DNA"/>
</dbReference>
<evidence type="ECO:0000313" key="2">
    <source>
        <dbReference type="Proteomes" id="UP000800036"/>
    </source>
</evidence>
<protein>
    <submittedName>
        <fullName evidence="1">Macro domain-like protein</fullName>
    </submittedName>
</protein>
<dbReference type="OrthoDB" id="6082470at2759"/>
<proteinExistence type="predicted"/>